<reference evidence="1 2" key="1">
    <citation type="submission" date="2015-11" db="EMBL/GenBank/DDBJ databases">
        <title>Genomic analysis of 38 Legionella species identifies large and diverse effector repertoires.</title>
        <authorList>
            <person name="Burstein D."/>
            <person name="Amaro F."/>
            <person name="Zusman T."/>
            <person name="Lifshitz Z."/>
            <person name="Cohen O."/>
            <person name="Gilbert J.A."/>
            <person name="Pupko T."/>
            <person name="Shuman H.A."/>
            <person name="Segal G."/>
        </authorList>
    </citation>
    <scope>NUCLEOTIDE SEQUENCE [LARGE SCALE GENOMIC DNA]</scope>
    <source>
        <strain evidence="1 2">ATCC 49505</strain>
    </source>
</reference>
<organism evidence="1 2">
    <name type="scientific">Legionella londiniensis</name>
    <dbReference type="NCBI Taxonomy" id="45068"/>
    <lineage>
        <taxon>Bacteria</taxon>
        <taxon>Pseudomonadati</taxon>
        <taxon>Pseudomonadota</taxon>
        <taxon>Gammaproteobacteria</taxon>
        <taxon>Legionellales</taxon>
        <taxon>Legionellaceae</taxon>
        <taxon>Legionella</taxon>
    </lineage>
</organism>
<protein>
    <submittedName>
        <fullName evidence="1">Uncharacterized protein</fullName>
    </submittedName>
</protein>
<evidence type="ECO:0000313" key="2">
    <source>
        <dbReference type="Proteomes" id="UP000054997"/>
    </source>
</evidence>
<gene>
    <name evidence="1" type="ORF">Llon_1386</name>
</gene>
<dbReference type="PATRIC" id="fig|45068.5.peg.1497"/>
<name>A0A0W0VMH6_9GAMM</name>
<proteinExistence type="predicted"/>
<dbReference type="AlphaFoldDB" id="A0A0W0VMH6"/>
<dbReference type="RefSeq" id="WP_058529372.1">
    <property type="nucleotide sequence ID" value="NZ_CAAAHZ010000003.1"/>
</dbReference>
<accession>A0A0W0VMH6</accession>
<dbReference type="Proteomes" id="UP000054997">
    <property type="component" value="Unassembled WGS sequence"/>
</dbReference>
<keyword evidence="2" id="KW-1185">Reference proteome</keyword>
<comment type="caution">
    <text evidence="1">The sequence shown here is derived from an EMBL/GenBank/DDBJ whole genome shotgun (WGS) entry which is preliminary data.</text>
</comment>
<evidence type="ECO:0000313" key="1">
    <source>
        <dbReference type="EMBL" id="KTD21288.1"/>
    </source>
</evidence>
<sequence length="63" mass="7104">MHRMDLELLIEQTLAAVKKHTSAQVEIEFDLCVGADETEKKLMVYPTGGQSTEVSRVHFIIES</sequence>
<dbReference type="EMBL" id="LNYK01000016">
    <property type="protein sequence ID" value="KTD21288.1"/>
    <property type="molecule type" value="Genomic_DNA"/>
</dbReference>